<dbReference type="InterPro" id="IPR036388">
    <property type="entry name" value="WH-like_DNA-bd_sf"/>
</dbReference>
<dbReference type="FunFam" id="1.10.10.10:FF:000026">
    <property type="entry name" value="HTH-type transcriptional regulator IscR"/>
    <property type="match status" value="1"/>
</dbReference>
<dbReference type="OrthoDB" id="9808360at2"/>
<evidence type="ECO:0000313" key="2">
    <source>
        <dbReference type="EMBL" id="PQJ97059.1"/>
    </source>
</evidence>
<dbReference type="RefSeq" id="WP_105072801.1">
    <property type="nucleotide sequence ID" value="NZ_JAFLKP010000321.1"/>
</dbReference>
<gene>
    <name evidence="2" type="ORF">CXB77_03485</name>
</gene>
<dbReference type="PANTHER" id="PTHR33221:SF5">
    <property type="entry name" value="HTH-TYPE TRANSCRIPTIONAL REGULATOR ISCR"/>
    <property type="match status" value="1"/>
</dbReference>
<evidence type="ECO:0000313" key="3">
    <source>
        <dbReference type="Proteomes" id="UP000239936"/>
    </source>
</evidence>
<dbReference type="PANTHER" id="PTHR33221">
    <property type="entry name" value="WINGED HELIX-TURN-HELIX TRANSCRIPTIONAL REGULATOR, RRF2 FAMILY"/>
    <property type="match status" value="1"/>
</dbReference>
<dbReference type="GO" id="GO:0003677">
    <property type="term" value="F:DNA binding"/>
    <property type="evidence" value="ECO:0007669"/>
    <property type="project" value="UniProtKB-KW"/>
</dbReference>
<dbReference type="InterPro" id="IPR036390">
    <property type="entry name" value="WH_DNA-bd_sf"/>
</dbReference>
<dbReference type="GO" id="GO:0003700">
    <property type="term" value="F:DNA-binding transcription factor activity"/>
    <property type="evidence" value="ECO:0007669"/>
    <property type="project" value="TreeGrafter"/>
</dbReference>
<dbReference type="SUPFAM" id="SSF46785">
    <property type="entry name" value="Winged helix' DNA-binding domain"/>
    <property type="match status" value="1"/>
</dbReference>
<dbReference type="InterPro" id="IPR000944">
    <property type="entry name" value="Tscrpt_reg_Rrf2"/>
</dbReference>
<dbReference type="EMBL" id="PPGH01000018">
    <property type="protein sequence ID" value="PQJ97059.1"/>
    <property type="molecule type" value="Genomic_DNA"/>
</dbReference>
<evidence type="ECO:0000256" key="1">
    <source>
        <dbReference type="ARBA" id="ARBA00023125"/>
    </source>
</evidence>
<protein>
    <submittedName>
        <fullName evidence="2">Rrf2 family transcriptional regulator</fullName>
    </submittedName>
</protein>
<keyword evidence="1" id="KW-0238">DNA-binding</keyword>
<organism evidence="2 3">
    <name type="scientific">Chromatium okenii</name>
    <dbReference type="NCBI Taxonomy" id="61644"/>
    <lineage>
        <taxon>Bacteria</taxon>
        <taxon>Pseudomonadati</taxon>
        <taxon>Pseudomonadota</taxon>
        <taxon>Gammaproteobacteria</taxon>
        <taxon>Chromatiales</taxon>
        <taxon>Chromatiaceae</taxon>
        <taxon>Chromatium</taxon>
    </lineage>
</organism>
<dbReference type="AlphaFoldDB" id="A0A2S7XTJ2"/>
<proteinExistence type="predicted"/>
<dbReference type="Proteomes" id="UP000239936">
    <property type="component" value="Unassembled WGS sequence"/>
</dbReference>
<comment type="caution">
    <text evidence="2">The sequence shown here is derived from an EMBL/GenBank/DDBJ whole genome shotgun (WGS) entry which is preliminary data.</text>
</comment>
<name>A0A2S7XTJ2_9GAMM</name>
<dbReference type="Gene3D" id="1.10.10.10">
    <property type="entry name" value="Winged helix-like DNA-binding domain superfamily/Winged helix DNA-binding domain"/>
    <property type="match status" value="1"/>
</dbReference>
<dbReference type="PROSITE" id="PS51197">
    <property type="entry name" value="HTH_RRF2_2"/>
    <property type="match status" value="1"/>
</dbReference>
<dbReference type="Pfam" id="PF02082">
    <property type="entry name" value="Rrf2"/>
    <property type="match status" value="1"/>
</dbReference>
<dbReference type="NCBIfam" id="TIGR00738">
    <property type="entry name" value="rrf2_super"/>
    <property type="match status" value="1"/>
</dbReference>
<dbReference type="GO" id="GO:0005829">
    <property type="term" value="C:cytosol"/>
    <property type="evidence" value="ECO:0007669"/>
    <property type="project" value="TreeGrafter"/>
</dbReference>
<accession>A0A2S7XTJ2</accession>
<sequence length="159" mass="17411">MRLTTKGRYAVTAMLDLATHQQQGSIALADIAQRQGLSLSYLEQLFAKLRRSALVSSVRGPGGGYRLARAAAEISVAEVIFAVDENLDTTRCGGACDCQHDGPCLTHRLWHELSNHIAVYLSAISLQQLIDQHEQDKAPPLTPCTTVNVQLGFTPRTRR</sequence>
<reference evidence="2 3" key="1">
    <citation type="submission" date="2018-01" db="EMBL/GenBank/DDBJ databases">
        <title>The complete genome sequence of Chromatium okenii LaCa, a purple sulfur bacterium with a turbulent life.</title>
        <authorList>
            <person name="Luedin S.M."/>
            <person name="Liechti N."/>
            <person name="Storelli N."/>
            <person name="Danza F."/>
            <person name="Wittwer M."/>
            <person name="Pothier J.F."/>
            <person name="Tonolla M.A."/>
        </authorList>
    </citation>
    <scope>NUCLEOTIDE SEQUENCE [LARGE SCALE GENOMIC DNA]</scope>
    <source>
        <strain evidence="2 3">LaCa</strain>
    </source>
</reference>
<keyword evidence="3" id="KW-1185">Reference proteome</keyword>